<protein>
    <submittedName>
        <fullName evidence="3">Uncharacterized protein</fullName>
    </submittedName>
</protein>
<feature type="region of interest" description="Disordered" evidence="1">
    <location>
        <begin position="472"/>
        <end position="530"/>
    </location>
</feature>
<gene>
    <name evidence="3" type="ORF">HYH03_003024</name>
</gene>
<feature type="compositionally biased region" description="Polar residues" evidence="1">
    <location>
        <begin position="846"/>
        <end position="863"/>
    </location>
</feature>
<keyword evidence="2" id="KW-1133">Transmembrane helix</keyword>
<dbReference type="EMBL" id="JAEHOE010000008">
    <property type="protein sequence ID" value="KAG2498831.1"/>
    <property type="molecule type" value="Genomic_DNA"/>
</dbReference>
<feature type="transmembrane region" description="Helical" evidence="2">
    <location>
        <begin position="241"/>
        <end position="259"/>
    </location>
</feature>
<evidence type="ECO:0000256" key="2">
    <source>
        <dbReference type="SAM" id="Phobius"/>
    </source>
</evidence>
<feature type="compositionally biased region" description="Polar residues" evidence="1">
    <location>
        <begin position="383"/>
        <end position="397"/>
    </location>
</feature>
<comment type="caution">
    <text evidence="3">The sequence shown here is derived from an EMBL/GenBank/DDBJ whole genome shotgun (WGS) entry which is preliminary data.</text>
</comment>
<reference evidence="3" key="1">
    <citation type="journal article" date="2020" name="bioRxiv">
        <title>Comparative genomics of Chlamydomonas.</title>
        <authorList>
            <person name="Craig R.J."/>
            <person name="Hasan A.R."/>
            <person name="Ness R.W."/>
            <person name="Keightley P.D."/>
        </authorList>
    </citation>
    <scope>NUCLEOTIDE SEQUENCE</scope>
    <source>
        <strain evidence="3">CCAP 11/70</strain>
    </source>
</reference>
<dbReference type="AlphaFoldDB" id="A0A835YDG6"/>
<dbReference type="Proteomes" id="UP000612055">
    <property type="component" value="Unassembled WGS sequence"/>
</dbReference>
<feature type="compositionally biased region" description="Low complexity" evidence="1">
    <location>
        <begin position="298"/>
        <end position="310"/>
    </location>
</feature>
<feature type="compositionally biased region" description="Pro residues" evidence="1">
    <location>
        <begin position="501"/>
        <end position="517"/>
    </location>
</feature>
<feature type="compositionally biased region" description="Low complexity" evidence="1">
    <location>
        <begin position="357"/>
        <end position="381"/>
    </location>
</feature>
<feature type="compositionally biased region" description="Basic and acidic residues" evidence="1">
    <location>
        <begin position="723"/>
        <end position="736"/>
    </location>
</feature>
<accession>A0A835YDG6</accession>
<name>A0A835YDG6_9CHLO</name>
<feature type="transmembrane region" description="Helical" evidence="2">
    <location>
        <begin position="163"/>
        <end position="183"/>
    </location>
</feature>
<feature type="transmembrane region" description="Helical" evidence="2">
    <location>
        <begin position="219"/>
        <end position="235"/>
    </location>
</feature>
<sequence>MTINSLHFMRQSWKRLCVFAATAAALAWAARLAWAAYAPPASSDTWPPLLDAVGWVALQAALAWRHRWSTLASMLLVGTGTAYGLRLCLRYCAKALRAAQAQRVTPGAEPPAPTHIAHYVLDDTASIAFAFAPPGDNGMQAPARSRAGGPVLRRFPRPTAEELWFLAGVLYGAMAIATATGCVMNRGTFAHDLLLNLGMPLSVPWLALSNGGEEARRAVGLYALILTMVVWARAFRRFLSSTFRLAAAFLLVSTAYALWRLVKAREPVGISPAPPPRSSPSKARGRGGVQSKTPGPAPASKARGVAAAGAGASTSTAPAAAPAAPASTAAAPQRNAWRLPLPFAPRAEQPAQPVAPTPTTAKTAPGGGPATKAASKGGKPSPACTSQASVQEPQSPITPEAAEPMRPSRRKGRGAAAGAKPTSSDPAGEAVARDATVALADLQPLTASLGAGGGDVSGATPATPTAAVAERFASPPPQPQQAAAGVTPGRCAPADTAATPRTPPAPAATTPPPPPPQRAMGAAGSGAGTFRWGPDVAALVAATAPRVPSPPHGTGTPSTHAAIPLHRLALPLPVPVPGPAATSIAHSAPTAPQQSSAPSVTAGLNPALASFLRLGSTPTTAPTSPPPSTPAADTLATAGPNRAVVDRETCGVPASSLCSACGSAPRQAAVLHSASEGRPAGACYCLCGGCSAAFVLGAPCPGCGEPGERVMKSQSQAHRAGSGRREAGPEVGRDRGGAPAEPSQRQRPGSAQRPAVAFSAPATPSDSALRASGEARPAAAPGGSAQRRRSAAAPSGSAQRRRSAAAPSGSAQRRRSAAAPSVSAQQRRPAAALSGNAQRQRPAATPSGNAQRPATAPSGSSELQRPGRA</sequence>
<feature type="region of interest" description="Disordered" evidence="1">
    <location>
        <begin position="348"/>
        <end position="430"/>
    </location>
</feature>
<organism evidence="3 4">
    <name type="scientific">Edaphochlamys debaryana</name>
    <dbReference type="NCBI Taxonomy" id="47281"/>
    <lineage>
        <taxon>Eukaryota</taxon>
        <taxon>Viridiplantae</taxon>
        <taxon>Chlorophyta</taxon>
        <taxon>core chlorophytes</taxon>
        <taxon>Chlorophyceae</taxon>
        <taxon>CS clade</taxon>
        <taxon>Chlamydomonadales</taxon>
        <taxon>Chlamydomonadales incertae sedis</taxon>
        <taxon>Edaphochlamys</taxon>
    </lineage>
</organism>
<evidence type="ECO:0000313" key="3">
    <source>
        <dbReference type="EMBL" id="KAG2498831.1"/>
    </source>
</evidence>
<feature type="region of interest" description="Disordered" evidence="1">
    <location>
        <begin position="581"/>
        <end position="601"/>
    </location>
</feature>
<feature type="compositionally biased region" description="Polar residues" evidence="1">
    <location>
        <begin position="590"/>
        <end position="599"/>
    </location>
</feature>
<feature type="region of interest" description="Disordered" evidence="1">
    <location>
        <begin position="614"/>
        <end position="635"/>
    </location>
</feature>
<proteinExistence type="predicted"/>
<keyword evidence="2" id="KW-0812">Transmembrane</keyword>
<keyword evidence="4" id="KW-1185">Reference proteome</keyword>
<feature type="region of interest" description="Disordered" evidence="1">
    <location>
        <begin position="269"/>
        <end position="310"/>
    </location>
</feature>
<evidence type="ECO:0000313" key="4">
    <source>
        <dbReference type="Proteomes" id="UP000612055"/>
    </source>
</evidence>
<feature type="region of interest" description="Disordered" evidence="1">
    <location>
        <begin position="713"/>
        <end position="869"/>
    </location>
</feature>
<keyword evidence="2" id="KW-0472">Membrane</keyword>
<evidence type="ECO:0000256" key="1">
    <source>
        <dbReference type="SAM" id="MobiDB-lite"/>
    </source>
</evidence>
<feature type="compositionally biased region" description="Low complexity" evidence="1">
    <location>
        <begin position="770"/>
        <end position="828"/>
    </location>
</feature>